<sequence length="304" mass="34952">MDAFNEKFSTDQQCAEALFHARWPDGFRCPNCRHPEYYLTRTRRHPLFECKSCRHQTSLIAGTIMGGSSTSLSKWFKAFYLMSLPGGISAVRLSEAIEVTYKTAWLMAHKIREAMRTAEQSVKLEGVVQVSTFGYGYALFFDAHQPVLLGGSFNEQGELQQIKLQQPDPDHVRLPARTVDKEGYLAFLAEHVNSSEVTSLPYYAKVHPQLGPFRLTVKNWLNSTFGGIGAKHLHAYLNEYSFRINAEMYDVEGTSFRSLLSWCATTAKITYRHLIRPRRTLPIVWKQFETKAKWIARHREAWSY</sequence>
<evidence type="ECO:0000313" key="3">
    <source>
        <dbReference type="Proteomes" id="UP000535838"/>
    </source>
</evidence>
<feature type="domain" description="Transposase zinc-ribbon" evidence="1">
    <location>
        <begin position="10"/>
        <end position="56"/>
    </location>
</feature>
<dbReference type="RefSeq" id="WP_185123082.1">
    <property type="nucleotide sequence ID" value="NZ_JACJVQ010000025.1"/>
</dbReference>
<dbReference type="EMBL" id="JACJVQ010000025">
    <property type="protein sequence ID" value="MBB6637870.1"/>
    <property type="molecule type" value="Genomic_DNA"/>
</dbReference>
<protein>
    <submittedName>
        <fullName evidence="2">IS1595 family transposase</fullName>
    </submittedName>
</protein>
<reference evidence="2 3" key="1">
    <citation type="submission" date="2020-08" db="EMBL/GenBank/DDBJ databases">
        <title>Cohnella phylogeny.</title>
        <authorList>
            <person name="Dunlap C."/>
        </authorList>
    </citation>
    <scope>NUCLEOTIDE SEQUENCE [LARGE SCALE GENOMIC DNA]</scope>
    <source>
        <strain evidence="2 3">DSM 25241</strain>
    </source>
</reference>
<evidence type="ECO:0000259" key="1">
    <source>
        <dbReference type="Pfam" id="PF12760"/>
    </source>
</evidence>
<accession>A0A841T724</accession>
<dbReference type="AlphaFoldDB" id="A0A841T724"/>
<organism evidence="2 3">
    <name type="scientific">Cohnella thailandensis</name>
    <dbReference type="NCBI Taxonomy" id="557557"/>
    <lineage>
        <taxon>Bacteria</taxon>
        <taxon>Bacillati</taxon>
        <taxon>Bacillota</taxon>
        <taxon>Bacilli</taxon>
        <taxon>Bacillales</taxon>
        <taxon>Paenibacillaceae</taxon>
        <taxon>Cohnella</taxon>
    </lineage>
</organism>
<dbReference type="Proteomes" id="UP000535838">
    <property type="component" value="Unassembled WGS sequence"/>
</dbReference>
<name>A0A841T724_9BACL</name>
<gene>
    <name evidence="2" type="ORF">H7B67_27400</name>
</gene>
<proteinExistence type="predicted"/>
<evidence type="ECO:0000313" key="2">
    <source>
        <dbReference type="EMBL" id="MBB6637870.1"/>
    </source>
</evidence>
<comment type="caution">
    <text evidence="2">The sequence shown here is derived from an EMBL/GenBank/DDBJ whole genome shotgun (WGS) entry which is preliminary data.</text>
</comment>
<keyword evidence="3" id="KW-1185">Reference proteome</keyword>
<dbReference type="InterPro" id="IPR024442">
    <property type="entry name" value="Transposase_Zn_ribbon"/>
</dbReference>
<dbReference type="Pfam" id="PF12760">
    <property type="entry name" value="Zn_ribbon_IS1595"/>
    <property type="match status" value="1"/>
</dbReference>